<dbReference type="GO" id="GO:0005524">
    <property type="term" value="F:ATP binding"/>
    <property type="evidence" value="ECO:0007669"/>
    <property type="project" value="UniProtKB-KW"/>
</dbReference>
<name>A0A0D8J0R2_9FIRM</name>
<evidence type="ECO:0000256" key="3">
    <source>
        <dbReference type="ARBA" id="ARBA00022475"/>
    </source>
</evidence>
<dbReference type="CDD" id="cd03230">
    <property type="entry name" value="ABC_DR_subfamily_A"/>
    <property type="match status" value="1"/>
</dbReference>
<proteinExistence type="predicted"/>
<evidence type="ECO:0000313" key="9">
    <source>
        <dbReference type="EMBL" id="KJF40334.1"/>
    </source>
</evidence>
<protein>
    <submittedName>
        <fullName evidence="9">Bacitracin ABC transporter ATP-binding protein</fullName>
    </submittedName>
</protein>
<dbReference type="InterPro" id="IPR017871">
    <property type="entry name" value="ABC_transporter-like_CS"/>
</dbReference>
<dbReference type="GO" id="GO:0016887">
    <property type="term" value="F:ATP hydrolysis activity"/>
    <property type="evidence" value="ECO:0007669"/>
    <property type="project" value="InterPro"/>
</dbReference>
<dbReference type="FunFam" id="3.40.50.300:FF:000589">
    <property type="entry name" value="ABC transporter, ATP-binding subunit"/>
    <property type="match status" value="1"/>
</dbReference>
<organism evidence="9 10">
    <name type="scientific">Ruthenibacterium lactatiformans</name>
    <dbReference type="NCBI Taxonomy" id="1550024"/>
    <lineage>
        <taxon>Bacteria</taxon>
        <taxon>Bacillati</taxon>
        <taxon>Bacillota</taxon>
        <taxon>Clostridia</taxon>
        <taxon>Eubacteriales</taxon>
        <taxon>Oscillospiraceae</taxon>
        <taxon>Ruthenibacterium</taxon>
    </lineage>
</organism>
<comment type="caution">
    <text evidence="9">The sequence shown here is derived from an EMBL/GenBank/DDBJ whole genome shotgun (WGS) entry which is preliminary data.</text>
</comment>
<dbReference type="GO" id="GO:0005886">
    <property type="term" value="C:plasma membrane"/>
    <property type="evidence" value="ECO:0007669"/>
    <property type="project" value="UniProtKB-SubCell"/>
</dbReference>
<keyword evidence="7" id="KW-0472">Membrane</keyword>
<keyword evidence="2" id="KW-0813">Transport</keyword>
<dbReference type="PROSITE" id="PS00211">
    <property type="entry name" value="ABC_TRANSPORTER_1"/>
    <property type="match status" value="1"/>
</dbReference>
<dbReference type="InterPro" id="IPR003593">
    <property type="entry name" value="AAA+_ATPase"/>
</dbReference>
<dbReference type="EMBL" id="JXXK01000007">
    <property type="protein sequence ID" value="KJF40334.1"/>
    <property type="molecule type" value="Genomic_DNA"/>
</dbReference>
<dbReference type="InterPro" id="IPR027417">
    <property type="entry name" value="P-loop_NTPase"/>
</dbReference>
<comment type="subcellular location">
    <subcellularLocation>
        <location evidence="1">Cell membrane</location>
    </subcellularLocation>
</comment>
<accession>A0A0D8J0R2</accession>
<evidence type="ECO:0000259" key="8">
    <source>
        <dbReference type="PROSITE" id="PS50893"/>
    </source>
</evidence>
<evidence type="ECO:0000256" key="1">
    <source>
        <dbReference type="ARBA" id="ARBA00004236"/>
    </source>
</evidence>
<evidence type="ECO:0000313" key="10">
    <source>
        <dbReference type="Proteomes" id="UP000032483"/>
    </source>
</evidence>
<sequence length="280" mass="30273">MDILSMQNVSLSFGSTRALDGLSFAVKEGEIFGFLGPSGAGKTTTIKLLTRQLRPGAGEIAVFGAPIARLDSAAYEQIGILSDNSGVYERMSVYENMKLFADLRGLPASRIGEVLEKVGLADAGKRVAKKLSKGMRQRLILAMAVLHRPRLLFLDEPTAALDPATTAAIHRLLREMNDGGTTIFLTTHNMEEADRLCARVAFLNEGRIAETGVPAQLKLKYAKDRVRVLLEDGEALECARNPEAIGALLADLSGRGIASVHSEEPDLEEIFLQVTGRNLV</sequence>
<reference evidence="9" key="1">
    <citation type="submission" date="2015-02" db="EMBL/GenBank/DDBJ databases">
        <title>A novel member of the family Ruminococcaceae isolated from human feces.</title>
        <authorList>
            <person name="Shkoporov A.N."/>
            <person name="Chaplin A.V."/>
            <person name="Motuzova O.V."/>
            <person name="Kafarskaia L.I."/>
            <person name="Khokhlova E.V."/>
            <person name="Efimov B.A."/>
        </authorList>
    </citation>
    <scope>NUCLEOTIDE SEQUENCE [LARGE SCALE GENOMIC DNA]</scope>
    <source>
        <strain evidence="9">585-1</strain>
    </source>
</reference>
<evidence type="ECO:0000256" key="5">
    <source>
        <dbReference type="ARBA" id="ARBA00022840"/>
    </source>
</evidence>
<keyword evidence="5 9" id="KW-0067">ATP-binding</keyword>
<evidence type="ECO:0000256" key="4">
    <source>
        <dbReference type="ARBA" id="ARBA00022741"/>
    </source>
</evidence>
<dbReference type="InterPro" id="IPR003439">
    <property type="entry name" value="ABC_transporter-like_ATP-bd"/>
</dbReference>
<dbReference type="RefSeq" id="WP_050004975.1">
    <property type="nucleotide sequence ID" value="NZ_CATXDA010000056.1"/>
</dbReference>
<dbReference type="PANTHER" id="PTHR42711">
    <property type="entry name" value="ABC TRANSPORTER ATP-BINDING PROTEIN"/>
    <property type="match status" value="1"/>
</dbReference>
<dbReference type="SUPFAM" id="SSF52540">
    <property type="entry name" value="P-loop containing nucleoside triphosphate hydrolases"/>
    <property type="match status" value="1"/>
</dbReference>
<evidence type="ECO:0000256" key="2">
    <source>
        <dbReference type="ARBA" id="ARBA00022448"/>
    </source>
</evidence>
<gene>
    <name evidence="9" type="ORF">TQ39_06710</name>
</gene>
<keyword evidence="6" id="KW-1278">Translocase</keyword>
<dbReference type="Gene3D" id="3.40.50.300">
    <property type="entry name" value="P-loop containing nucleotide triphosphate hydrolases"/>
    <property type="match status" value="1"/>
</dbReference>
<keyword evidence="4" id="KW-0547">Nucleotide-binding</keyword>
<evidence type="ECO:0000256" key="6">
    <source>
        <dbReference type="ARBA" id="ARBA00022967"/>
    </source>
</evidence>
<feature type="domain" description="ABC transporter" evidence="8">
    <location>
        <begin position="4"/>
        <end position="230"/>
    </location>
</feature>
<dbReference type="SMART" id="SM00382">
    <property type="entry name" value="AAA"/>
    <property type="match status" value="1"/>
</dbReference>
<dbReference type="Pfam" id="PF00005">
    <property type="entry name" value="ABC_tran"/>
    <property type="match status" value="1"/>
</dbReference>
<dbReference type="InterPro" id="IPR050763">
    <property type="entry name" value="ABC_transporter_ATP-binding"/>
</dbReference>
<dbReference type="AlphaFoldDB" id="A0A0D8J0R2"/>
<evidence type="ECO:0000256" key="7">
    <source>
        <dbReference type="ARBA" id="ARBA00023136"/>
    </source>
</evidence>
<dbReference type="PROSITE" id="PS50893">
    <property type="entry name" value="ABC_TRANSPORTER_2"/>
    <property type="match status" value="1"/>
</dbReference>
<keyword evidence="3" id="KW-1003">Cell membrane</keyword>
<keyword evidence="10" id="KW-1185">Reference proteome</keyword>
<dbReference type="PATRIC" id="fig|1550024.3.peg.1511"/>
<dbReference type="Proteomes" id="UP000032483">
    <property type="component" value="Unassembled WGS sequence"/>
</dbReference>
<dbReference type="GeneID" id="42856304"/>
<dbReference type="PANTHER" id="PTHR42711:SF13">
    <property type="entry name" value="ABC TRANSPORTER, ATP-BINDING PROTEIN"/>
    <property type="match status" value="1"/>
</dbReference>